<dbReference type="EnsemblPlants" id="AVESA.00010b.r2.5AG0812970.1">
    <property type="protein sequence ID" value="AVESA.00010b.r2.5AG0812970.1.CDS"/>
    <property type="gene ID" value="AVESA.00010b.r2.5AG0812970"/>
</dbReference>
<dbReference type="Proteomes" id="UP001732700">
    <property type="component" value="Chromosome 5A"/>
</dbReference>
<name>A0ACD5XQW9_AVESA</name>
<evidence type="ECO:0000313" key="2">
    <source>
        <dbReference type="Proteomes" id="UP001732700"/>
    </source>
</evidence>
<sequence>MDLSDLHTEHFTHGVKFPPHTKVVAVGRGIDGNLISTAGILNANSCESRHLSSSCKISEVCQGGPLFDFDGNFVGIKLCLGTDRTIYLPMFTALPWFKACRYLQNIMFPFRHGLNKDLEYLGYPKPLNDGMVLVNSFEEPFGDEFGEGVWNALSKTTSGILERNIVALASFRVYAEGTLQHVNLHYNVALVSVKDFCAPQPIEVKHRWPDSGEVLAVGRCFRSGSLMVARGQMYPRPEVRFDCKYLGYSTCKITKAGIGGPLLDPDGEFVGMNFYDKDVGHTPYLSWWEILPLLDYFKTKGTVAEGSDCGNPSDKPDWAAEGDDSVFCNSWFVPSPCWHDPDVLEKVEFEAASRVPRYTIEFEFESDSSDSSDASDSYKSESESE</sequence>
<reference evidence="1" key="2">
    <citation type="submission" date="2025-09" db="UniProtKB">
        <authorList>
            <consortium name="EnsemblPlants"/>
        </authorList>
    </citation>
    <scope>IDENTIFICATION</scope>
</reference>
<protein>
    <submittedName>
        <fullName evidence="1">Uncharacterized protein</fullName>
    </submittedName>
</protein>
<proteinExistence type="predicted"/>
<reference evidence="1" key="1">
    <citation type="submission" date="2021-05" db="EMBL/GenBank/DDBJ databases">
        <authorList>
            <person name="Scholz U."/>
            <person name="Mascher M."/>
            <person name="Fiebig A."/>
        </authorList>
    </citation>
    <scope>NUCLEOTIDE SEQUENCE [LARGE SCALE GENOMIC DNA]</scope>
</reference>
<keyword evidence="2" id="KW-1185">Reference proteome</keyword>
<organism evidence="1 2">
    <name type="scientific">Avena sativa</name>
    <name type="common">Oat</name>
    <dbReference type="NCBI Taxonomy" id="4498"/>
    <lineage>
        <taxon>Eukaryota</taxon>
        <taxon>Viridiplantae</taxon>
        <taxon>Streptophyta</taxon>
        <taxon>Embryophyta</taxon>
        <taxon>Tracheophyta</taxon>
        <taxon>Spermatophyta</taxon>
        <taxon>Magnoliopsida</taxon>
        <taxon>Liliopsida</taxon>
        <taxon>Poales</taxon>
        <taxon>Poaceae</taxon>
        <taxon>BOP clade</taxon>
        <taxon>Pooideae</taxon>
        <taxon>Poodae</taxon>
        <taxon>Poeae</taxon>
        <taxon>Poeae Chloroplast Group 1 (Aveneae type)</taxon>
        <taxon>Aveninae</taxon>
        <taxon>Avena</taxon>
    </lineage>
</organism>
<accession>A0ACD5XQW9</accession>
<evidence type="ECO:0000313" key="1">
    <source>
        <dbReference type="EnsemblPlants" id="AVESA.00010b.r2.5AG0812970.1.CDS"/>
    </source>
</evidence>